<dbReference type="EMBL" id="ML220166">
    <property type="protein sequence ID" value="TGZ76794.1"/>
    <property type="molecule type" value="Genomic_DNA"/>
</dbReference>
<protein>
    <recommendedName>
        <fullName evidence="4">Zn(2)-C6 fungal-type domain-containing protein</fullName>
    </recommendedName>
</protein>
<dbReference type="GO" id="GO:0000981">
    <property type="term" value="F:DNA-binding transcription factor activity, RNA polymerase II-specific"/>
    <property type="evidence" value="ECO:0007669"/>
    <property type="project" value="InterPro"/>
</dbReference>
<dbReference type="Proteomes" id="UP000298138">
    <property type="component" value="Unassembled WGS sequence"/>
</dbReference>
<evidence type="ECO:0000256" key="2">
    <source>
        <dbReference type="ARBA" id="ARBA00023242"/>
    </source>
</evidence>
<dbReference type="Gene3D" id="4.10.240.10">
    <property type="entry name" value="Zn(2)-C6 fungal-type DNA-binding domain"/>
    <property type="match status" value="1"/>
</dbReference>
<sequence>MGRPRKSRSPAEPAATAGSSDGDSGTEGYGSAGSSTCTAVAKVLTRPKRVQRTRSGCVTCKQRRKKCDEKFIAERKGTQPRCGDCRRLGLVCQRSPAPSSRRPTTSPSIFTTLIAPPPPICFYDGCTPQEKHLLQHYTCVVSKSLSVVPDEINSFISLFVPMALQQPAMRNALLGLSATHLKRVHPGYDLAAVEHQNKAVHMANALLRKGDDQSSMEGLAAILFLCLQEICEGRSRQWPMHLEAAVTLINNKGGPMAFPYSVRFLVEAVAYFDSVATLSLTKSAFLDQQFYLPLSPVAPLPAHALFGTSHALFAIIADISQLSQVSHIRYHSPAAETNFRAVASELELQLQTWSPVPCTSQTTDPNLHYKVTAAGIMLQWAALMRLHLIVESSDPRGIHHPKVRTAVRNILVALEAIPEGDLVESMLVFPMFAAGFGAVTEEEKRTVRERFAIMERSIGFGNVFDAHELVELKWRKVEEERRCGLEVVGSAENMTWEQLVREGEQTLLMG</sequence>
<feature type="domain" description="Zn(2)-C6 fungal-type" evidence="4">
    <location>
        <begin position="56"/>
        <end position="94"/>
    </location>
</feature>
<dbReference type="Pfam" id="PF11951">
    <property type="entry name" value="Fungal_trans_2"/>
    <property type="match status" value="1"/>
</dbReference>
<evidence type="ECO:0000256" key="1">
    <source>
        <dbReference type="ARBA" id="ARBA00004123"/>
    </source>
</evidence>
<feature type="region of interest" description="Disordered" evidence="3">
    <location>
        <begin position="1"/>
        <end position="34"/>
    </location>
</feature>
<proteinExistence type="predicted"/>
<dbReference type="CDD" id="cd00067">
    <property type="entry name" value="GAL4"/>
    <property type="match status" value="1"/>
</dbReference>
<evidence type="ECO:0000256" key="3">
    <source>
        <dbReference type="SAM" id="MobiDB-lite"/>
    </source>
</evidence>
<dbReference type="InterPro" id="IPR021858">
    <property type="entry name" value="Fun_TF"/>
</dbReference>
<dbReference type="PANTHER" id="PTHR37534">
    <property type="entry name" value="TRANSCRIPTIONAL ACTIVATOR PROTEIN UGA3"/>
    <property type="match status" value="1"/>
</dbReference>
<evidence type="ECO:0000259" key="4">
    <source>
        <dbReference type="PROSITE" id="PS50048"/>
    </source>
</evidence>
<dbReference type="InterPro" id="IPR036864">
    <property type="entry name" value="Zn2-C6_fun-type_DNA-bd_sf"/>
</dbReference>
<dbReference type="SMART" id="SM00066">
    <property type="entry name" value="GAL4"/>
    <property type="match status" value="1"/>
</dbReference>
<dbReference type="GO" id="GO:0045944">
    <property type="term" value="P:positive regulation of transcription by RNA polymerase II"/>
    <property type="evidence" value="ECO:0007669"/>
    <property type="project" value="TreeGrafter"/>
</dbReference>
<dbReference type="PANTHER" id="PTHR37534:SF7">
    <property type="entry name" value="TRANSCRIPTIONAL ACTIVATOR PROTEIN UGA3"/>
    <property type="match status" value="1"/>
</dbReference>
<accession>A0A4V3SHM5</accession>
<dbReference type="OrthoDB" id="434972at2759"/>
<dbReference type="InterPro" id="IPR001138">
    <property type="entry name" value="Zn2Cys6_DnaBD"/>
</dbReference>
<reference evidence="5 6" key="1">
    <citation type="submission" date="2019-04" db="EMBL/GenBank/DDBJ databases">
        <title>Comparative genomics and transcriptomics to analyze fruiting body development in filamentous ascomycetes.</title>
        <authorList>
            <consortium name="DOE Joint Genome Institute"/>
            <person name="Lutkenhaus R."/>
            <person name="Traeger S."/>
            <person name="Breuer J."/>
            <person name="Kuo A."/>
            <person name="Lipzen A."/>
            <person name="Pangilinan J."/>
            <person name="Dilworth D."/>
            <person name="Sandor L."/>
            <person name="Poggeler S."/>
            <person name="Barry K."/>
            <person name="Grigoriev I.V."/>
            <person name="Nowrousian M."/>
        </authorList>
    </citation>
    <scope>NUCLEOTIDE SEQUENCE [LARGE SCALE GENOMIC DNA]</scope>
    <source>
        <strain evidence="5 6">CBS 389.68</strain>
    </source>
</reference>
<dbReference type="GO" id="GO:0000976">
    <property type="term" value="F:transcription cis-regulatory region binding"/>
    <property type="evidence" value="ECO:0007669"/>
    <property type="project" value="TreeGrafter"/>
</dbReference>
<dbReference type="STRING" id="341454.A0A4V3SHM5"/>
<dbReference type="AlphaFoldDB" id="A0A4V3SHM5"/>
<dbReference type="GO" id="GO:0008270">
    <property type="term" value="F:zinc ion binding"/>
    <property type="evidence" value="ECO:0007669"/>
    <property type="project" value="InterPro"/>
</dbReference>
<evidence type="ECO:0000313" key="6">
    <source>
        <dbReference type="Proteomes" id="UP000298138"/>
    </source>
</evidence>
<keyword evidence="6" id="KW-1185">Reference proteome</keyword>
<name>A0A4V3SHM5_9PEZI</name>
<evidence type="ECO:0000313" key="5">
    <source>
        <dbReference type="EMBL" id="TGZ76794.1"/>
    </source>
</evidence>
<dbReference type="PROSITE" id="PS50048">
    <property type="entry name" value="ZN2_CY6_FUNGAL_2"/>
    <property type="match status" value="1"/>
</dbReference>
<dbReference type="GO" id="GO:0005634">
    <property type="term" value="C:nucleus"/>
    <property type="evidence" value="ECO:0007669"/>
    <property type="project" value="UniProtKB-SubCell"/>
</dbReference>
<comment type="subcellular location">
    <subcellularLocation>
        <location evidence="1">Nucleus</location>
    </subcellularLocation>
</comment>
<dbReference type="InParanoid" id="A0A4V3SHM5"/>
<keyword evidence="2" id="KW-0539">Nucleus</keyword>
<feature type="non-terminal residue" evidence="5">
    <location>
        <position position="510"/>
    </location>
</feature>
<gene>
    <name evidence="5" type="ORF">EX30DRAFT_375195</name>
</gene>
<dbReference type="SUPFAM" id="SSF57701">
    <property type="entry name" value="Zn2/Cys6 DNA-binding domain"/>
    <property type="match status" value="1"/>
</dbReference>
<organism evidence="5 6">
    <name type="scientific">Ascodesmis nigricans</name>
    <dbReference type="NCBI Taxonomy" id="341454"/>
    <lineage>
        <taxon>Eukaryota</taxon>
        <taxon>Fungi</taxon>
        <taxon>Dikarya</taxon>
        <taxon>Ascomycota</taxon>
        <taxon>Pezizomycotina</taxon>
        <taxon>Pezizomycetes</taxon>
        <taxon>Pezizales</taxon>
        <taxon>Ascodesmidaceae</taxon>
        <taxon>Ascodesmis</taxon>
    </lineage>
</organism>